<dbReference type="InterPro" id="IPR017937">
    <property type="entry name" value="Thioredoxin_CS"/>
</dbReference>
<dbReference type="PANTHER" id="PTHR42852">
    <property type="entry name" value="THIOL:DISULFIDE INTERCHANGE PROTEIN DSBE"/>
    <property type="match status" value="1"/>
</dbReference>
<dbReference type="PROSITE" id="PS51352">
    <property type="entry name" value="THIOREDOXIN_2"/>
    <property type="match status" value="1"/>
</dbReference>
<reference evidence="5" key="1">
    <citation type="journal article" date="2019" name="Int. J. Syst. Evol. Microbiol.">
        <title>The Global Catalogue of Microorganisms (GCM) 10K type strain sequencing project: providing services to taxonomists for standard genome sequencing and annotation.</title>
        <authorList>
            <consortium name="The Broad Institute Genomics Platform"/>
            <consortium name="The Broad Institute Genome Sequencing Center for Infectious Disease"/>
            <person name="Wu L."/>
            <person name="Ma J."/>
        </authorList>
    </citation>
    <scope>NUCLEOTIDE SEQUENCE [LARGE SCALE GENOMIC DNA]</scope>
    <source>
        <strain evidence="5">CGMCC 1.12479</strain>
    </source>
</reference>
<protein>
    <recommendedName>
        <fullName evidence="3">Thioredoxin domain-containing protein</fullName>
    </recommendedName>
</protein>
<proteinExistence type="predicted"/>
<sequence length="433" mass="50068">MKSQTIFLLLLSFAFNATAQQKLKPLDIGDQIPNLKFENVLNHPEGEILISDYKGKLLILDFWATWCAPCVASFPKLDSLDKAFGDDLAILPVTYQDKEEVEKLFARMPKLKDIKKPMIYGDNILRRMLPHKTLPNYVWVNGAGEVVGISEGKDVTTENIRSFIDKGEINFVNKVFEDVKFNYTSKIFLENPEVFKDNIEFQVSKSPYVSGLSSQVRMKLGSNDGPLMISLINEPLINIFKNAYWDKMNERYFGFNRIKMTPELKQKLFPDIKGAEYLDWLKQGNGFNVEFIIPKHLISKRDQIVENALDLLFPEYKVRIEQELWPVYALIFEGDDIDQLKSKKTIRFNKAGFTELIMENCEIEFLISLLNIKNLHRYPRPVINETGIDFPIDLSLEGNLFNIEDLQEALANYNLRLVEKDLVIDILHIQVNQ</sequence>
<evidence type="ECO:0000313" key="4">
    <source>
        <dbReference type="EMBL" id="GGC53072.1"/>
    </source>
</evidence>
<dbReference type="InterPro" id="IPR050553">
    <property type="entry name" value="Thioredoxin_ResA/DsbE_sf"/>
</dbReference>
<dbReference type="PANTHER" id="PTHR42852:SF13">
    <property type="entry name" value="PROTEIN DIPZ"/>
    <property type="match status" value="1"/>
</dbReference>
<keyword evidence="5" id="KW-1185">Reference proteome</keyword>
<keyword evidence="2" id="KW-0732">Signal</keyword>
<dbReference type="SUPFAM" id="SSF52833">
    <property type="entry name" value="Thioredoxin-like"/>
    <property type="match status" value="1"/>
</dbReference>
<dbReference type="InterPro" id="IPR036249">
    <property type="entry name" value="Thioredoxin-like_sf"/>
</dbReference>
<evidence type="ECO:0000259" key="3">
    <source>
        <dbReference type="PROSITE" id="PS51352"/>
    </source>
</evidence>
<dbReference type="CDD" id="cd02966">
    <property type="entry name" value="TlpA_like_family"/>
    <property type="match status" value="1"/>
</dbReference>
<name>A0ABQ1N4Q1_9BACT</name>
<dbReference type="InterPro" id="IPR013766">
    <property type="entry name" value="Thioredoxin_domain"/>
</dbReference>
<feature type="domain" description="Thioredoxin" evidence="3">
    <location>
        <begin position="26"/>
        <end position="169"/>
    </location>
</feature>
<evidence type="ECO:0000313" key="5">
    <source>
        <dbReference type="Proteomes" id="UP000635885"/>
    </source>
</evidence>
<feature type="chain" id="PRO_5047202850" description="Thioredoxin domain-containing protein" evidence="2">
    <location>
        <begin position="20"/>
        <end position="433"/>
    </location>
</feature>
<dbReference type="InterPro" id="IPR000866">
    <property type="entry name" value="AhpC/TSA"/>
</dbReference>
<keyword evidence="1" id="KW-0676">Redox-active center</keyword>
<dbReference type="Proteomes" id="UP000635885">
    <property type="component" value="Unassembled WGS sequence"/>
</dbReference>
<accession>A0ABQ1N4Q1</accession>
<gene>
    <name evidence="4" type="ORF">GCM10010993_34380</name>
</gene>
<evidence type="ECO:0000256" key="2">
    <source>
        <dbReference type="SAM" id="SignalP"/>
    </source>
</evidence>
<comment type="caution">
    <text evidence="4">The sequence shown here is derived from an EMBL/GenBank/DDBJ whole genome shotgun (WGS) entry which is preliminary data.</text>
</comment>
<organism evidence="4 5">
    <name type="scientific">Belliella aquatica</name>
    <dbReference type="NCBI Taxonomy" id="1323734"/>
    <lineage>
        <taxon>Bacteria</taxon>
        <taxon>Pseudomonadati</taxon>
        <taxon>Bacteroidota</taxon>
        <taxon>Cytophagia</taxon>
        <taxon>Cytophagales</taxon>
        <taxon>Cyclobacteriaceae</taxon>
        <taxon>Belliella</taxon>
    </lineage>
</organism>
<dbReference type="Pfam" id="PF00578">
    <property type="entry name" value="AhpC-TSA"/>
    <property type="match status" value="1"/>
</dbReference>
<feature type="signal peptide" evidence="2">
    <location>
        <begin position="1"/>
        <end position="19"/>
    </location>
</feature>
<dbReference type="EMBL" id="BMFD01000020">
    <property type="protein sequence ID" value="GGC53072.1"/>
    <property type="molecule type" value="Genomic_DNA"/>
</dbReference>
<dbReference type="PROSITE" id="PS00194">
    <property type="entry name" value="THIOREDOXIN_1"/>
    <property type="match status" value="1"/>
</dbReference>
<evidence type="ECO:0000256" key="1">
    <source>
        <dbReference type="ARBA" id="ARBA00023284"/>
    </source>
</evidence>
<dbReference type="RefSeq" id="WP_188444344.1">
    <property type="nucleotide sequence ID" value="NZ_BMFD01000020.1"/>
</dbReference>
<dbReference type="Gene3D" id="3.40.30.10">
    <property type="entry name" value="Glutaredoxin"/>
    <property type="match status" value="1"/>
</dbReference>